<dbReference type="EMBL" id="GITU01011916">
    <property type="protein sequence ID" value="MBC1180619.1"/>
    <property type="molecule type" value="Transcribed_RNA"/>
</dbReference>
<evidence type="ECO:0000256" key="12">
    <source>
        <dbReference type="ARBA" id="ARBA00023204"/>
    </source>
</evidence>
<reference evidence="19" key="3">
    <citation type="submission" date="2020-05" db="UniProtKB">
        <authorList>
            <consortium name="EnsemblMetazoa"/>
        </authorList>
    </citation>
    <scope>IDENTIFICATION</scope>
    <source>
        <strain evidence="19">Jacobina</strain>
    </source>
</reference>
<dbReference type="GO" id="GO:0005634">
    <property type="term" value="C:nucleus"/>
    <property type="evidence" value="ECO:0007669"/>
    <property type="project" value="UniProtKB-SubCell"/>
</dbReference>
<sequence>MEGTRKSPNLMSSGPPGQSPGSTNRKRGVSRFKKFITNPDPVNELGVVGSSRARDDYVEYETAWNYTPRGRGRSRHDVRNPWNLPETSRRPSRDRSRSLERRRREKEERRSGRSMSRSVGKDDIRDCGNGYERDKIPPEDDWDKCPDDGLGNLPSNHNLKPLKVIPEFQLSAPPIRDALVDSSQVHHPKVEPPWREEEVSNSADESQFVMVVTDESSPNKQLSNEHVKIVRKKLTRKLMKAITDGTGVQFEAHTYDGKYLKFTCANQETCDWLKSAVLSLSKLWEGASLVAMMEKDLPTYARVTAFIPGKDITQETCQTALAAQNPQLGIAKWMIWEFVEDKEAKGFNAVFAKVSSSALFLDFLDFLLIQTLIYNWKMTLLSDEEVARELDRAINGNQTPPDHLRIPGYEPANNVRSSARADLNSTACIVDSEWELLDPTPDVQALFRAFDERFFKKNLQCVQLEWSKKMYNCAGICYLRTNRLGKACTIRLSEPLLKLRSRKDLIETLLHEMIHAYCFVQGIREGNGGHGPTFISIMRTINQRAGTNITVYHSFHDEVELYRTHVWRCNGICQHRGPFYGYVKRTMNRAPGPSDYCTSRDIERTHPIAKEEPPKKQETPEEVKNNVREVWNKRFASTSPQTSVPATKKAKTSEELPKDSWKQIDDEIFIEDPEIPVITLDDSPVVKPTRKLQTPAERQSQIKEEILESIRTNGDENDPNDVIELIDDEYNDDDKSTVDILLDQSVIDDLFGKDTLMEDFTRKTDTASDNITCPVCQLYLPRGMLTDHMEGCLGIMEHIEYNPKKMPQRKHSNSSPAAASKSLRKPRGPRKDSSSKEIVSISSSPTSPVPGGSKVPCPVCSNPIAETDINDHLDLCLTLSNLDDLQ</sequence>
<keyword evidence="11" id="KW-0482">Metalloprotease</keyword>
<evidence type="ECO:0000313" key="18">
    <source>
        <dbReference type="EMBL" id="MBC1180619.1"/>
    </source>
</evidence>
<feature type="region of interest" description="Disordered" evidence="16">
    <location>
        <begin position="1"/>
        <end position="149"/>
    </location>
</feature>
<feature type="compositionally biased region" description="Low complexity" evidence="16">
    <location>
        <begin position="12"/>
        <end position="22"/>
    </location>
</feature>
<comment type="similarity">
    <text evidence="3">Belongs to the Spartan family.</text>
</comment>
<keyword evidence="7 15" id="KW-0227">DNA damage</keyword>
<accession>A0A1B0CW93</accession>
<evidence type="ECO:0000313" key="20">
    <source>
        <dbReference type="Proteomes" id="UP000092461"/>
    </source>
</evidence>
<evidence type="ECO:0000256" key="7">
    <source>
        <dbReference type="ARBA" id="ARBA00022763"/>
    </source>
</evidence>
<evidence type="ECO:0000313" key="19">
    <source>
        <dbReference type="EnsemblMetazoa" id="LLOJ009277-PA"/>
    </source>
</evidence>
<keyword evidence="5" id="KW-0645">Protease</keyword>
<dbReference type="GO" id="GO:0003697">
    <property type="term" value="F:single-stranded DNA binding"/>
    <property type="evidence" value="ECO:0007669"/>
    <property type="project" value="InterPro"/>
</dbReference>
<dbReference type="AlphaFoldDB" id="A0A1B0CW93"/>
<evidence type="ECO:0000256" key="6">
    <source>
        <dbReference type="ARBA" id="ARBA00022723"/>
    </source>
</evidence>
<evidence type="ECO:0000256" key="11">
    <source>
        <dbReference type="ARBA" id="ARBA00023049"/>
    </source>
</evidence>
<evidence type="ECO:0000256" key="2">
    <source>
        <dbReference type="ARBA" id="ARBA00004286"/>
    </source>
</evidence>
<dbReference type="GO" id="GO:0008270">
    <property type="term" value="F:zinc ion binding"/>
    <property type="evidence" value="ECO:0007669"/>
    <property type="project" value="UniProtKB-KW"/>
</dbReference>
<name>A0A1B0CW93_LUTLO</name>
<evidence type="ECO:0000256" key="15">
    <source>
        <dbReference type="PROSITE-ProRule" id="PRU01256"/>
    </source>
</evidence>
<keyword evidence="6" id="KW-0479">Metal-binding</keyword>
<keyword evidence="13" id="KW-0539">Nucleus</keyword>
<dbReference type="InterPro" id="IPR006642">
    <property type="entry name" value="Rad18_UBZ4"/>
</dbReference>
<feature type="region of interest" description="Disordered" evidence="16">
    <location>
        <begin position="805"/>
        <end position="857"/>
    </location>
</feature>
<evidence type="ECO:0000256" key="9">
    <source>
        <dbReference type="ARBA" id="ARBA00022801"/>
    </source>
</evidence>
<reference evidence="20" key="1">
    <citation type="submission" date="2012-05" db="EMBL/GenBank/DDBJ databases">
        <title>Whole Genome Assembly of Lutzomyia longipalpis.</title>
        <authorList>
            <person name="Richards S."/>
            <person name="Qu C."/>
            <person name="Dillon R."/>
            <person name="Worley K."/>
            <person name="Scherer S."/>
            <person name="Batterton M."/>
            <person name="Taylor A."/>
            <person name="Hawes A."/>
            <person name="Hernandez B."/>
            <person name="Kovar C."/>
            <person name="Mandapat C."/>
            <person name="Pham C."/>
            <person name="Qu C."/>
            <person name="Jing C."/>
            <person name="Bess C."/>
            <person name="Bandaranaike D."/>
            <person name="Ngo D."/>
            <person name="Ongeri F."/>
            <person name="Arias F."/>
            <person name="Lara F."/>
            <person name="Weissenberger G."/>
            <person name="Kamau G."/>
            <person name="Han H."/>
            <person name="Shen H."/>
            <person name="Dinh H."/>
            <person name="Khalil I."/>
            <person name="Jones J."/>
            <person name="Shafer J."/>
            <person name="Jayaseelan J."/>
            <person name="Quiroz J."/>
            <person name="Blankenburg K."/>
            <person name="Nguyen L."/>
            <person name="Jackson L."/>
            <person name="Francisco L."/>
            <person name="Tang L.-Y."/>
            <person name="Pu L.-L."/>
            <person name="Perales L."/>
            <person name="Lorensuhewa L."/>
            <person name="Munidasa M."/>
            <person name="Coyle M."/>
            <person name="Taylor M."/>
            <person name="Puazo M."/>
            <person name="Firestine M."/>
            <person name="Scheel M."/>
            <person name="Javaid M."/>
            <person name="Wang M."/>
            <person name="Li M."/>
            <person name="Tabassum N."/>
            <person name="Saada N."/>
            <person name="Osuji N."/>
            <person name="Aqrawi P."/>
            <person name="Fu Q."/>
            <person name="Thornton R."/>
            <person name="Raj R."/>
            <person name="Goodspeed R."/>
            <person name="Mata R."/>
            <person name="Najjar R."/>
            <person name="Gubbala S."/>
            <person name="Lee S."/>
            <person name="Denson S."/>
            <person name="Patil S."/>
            <person name="Macmil S."/>
            <person name="Qi S."/>
            <person name="Matskevitch T."/>
            <person name="Palculict T."/>
            <person name="Mathew T."/>
            <person name="Vee V."/>
            <person name="Velamala V."/>
            <person name="Korchina V."/>
            <person name="Cai W."/>
            <person name="Liu W."/>
            <person name="Dai W."/>
            <person name="Zou X."/>
            <person name="Zhu Y."/>
            <person name="Zhang Y."/>
            <person name="Wu Y.-Q."/>
            <person name="Xin Y."/>
            <person name="Nazarath L."/>
            <person name="Kovar C."/>
            <person name="Han Y."/>
            <person name="Muzny D."/>
            <person name="Gibbs R."/>
        </authorList>
    </citation>
    <scope>NUCLEOTIDE SEQUENCE [LARGE SCALE GENOMIC DNA]</scope>
    <source>
        <strain evidence="20">Jacobina</strain>
    </source>
</reference>
<protein>
    <recommendedName>
        <fullName evidence="14">Protein with SprT-like domain at the N terminus</fullName>
    </recommendedName>
</protein>
<dbReference type="EMBL" id="AJWK01032044">
    <property type="status" value="NOT_ANNOTATED_CDS"/>
    <property type="molecule type" value="Genomic_DNA"/>
</dbReference>
<dbReference type="InterPro" id="IPR055220">
    <property type="entry name" value="SPRTN_ZBD"/>
</dbReference>
<comment type="subcellular location">
    <subcellularLocation>
        <location evidence="2">Chromosome</location>
    </subcellularLocation>
    <subcellularLocation>
        <location evidence="1">Nucleus</location>
    </subcellularLocation>
</comment>
<feature type="compositionally biased region" description="Low complexity" evidence="16">
    <location>
        <begin position="836"/>
        <end position="856"/>
    </location>
</feature>
<evidence type="ECO:0000256" key="4">
    <source>
        <dbReference type="ARBA" id="ARBA00022454"/>
    </source>
</evidence>
<evidence type="ECO:0000256" key="3">
    <source>
        <dbReference type="ARBA" id="ARBA00010724"/>
    </source>
</evidence>
<evidence type="ECO:0000256" key="1">
    <source>
        <dbReference type="ARBA" id="ARBA00004123"/>
    </source>
</evidence>
<dbReference type="Pfam" id="PF10263">
    <property type="entry name" value="SprT-like"/>
    <property type="match status" value="1"/>
</dbReference>
<feature type="compositionally biased region" description="Polar residues" evidence="16">
    <location>
        <begin position="1"/>
        <end position="11"/>
    </location>
</feature>
<keyword evidence="10" id="KW-0862">Zinc</keyword>
<keyword evidence="8 15" id="KW-0863">Zinc-finger</keyword>
<dbReference type="InterPro" id="IPR006640">
    <property type="entry name" value="SprT-like_domain"/>
</dbReference>
<dbReference type="Pfam" id="PF22934">
    <property type="entry name" value="SPRTN_ZBD"/>
    <property type="match status" value="1"/>
</dbReference>
<dbReference type="InterPro" id="IPR044245">
    <property type="entry name" value="Spartan"/>
</dbReference>
<dbReference type="SMART" id="SM00734">
    <property type="entry name" value="ZnF_Rad18"/>
    <property type="match status" value="2"/>
</dbReference>
<dbReference type="VEuPathDB" id="VectorBase:LLOJ009277"/>
<keyword evidence="20" id="KW-1185">Reference proteome</keyword>
<feature type="domain" description="UBZ4-type" evidence="17">
    <location>
        <begin position="854"/>
        <end position="881"/>
    </location>
</feature>
<dbReference type="GO" id="GO:0005694">
    <property type="term" value="C:chromosome"/>
    <property type="evidence" value="ECO:0007669"/>
    <property type="project" value="UniProtKB-SubCell"/>
</dbReference>
<evidence type="ECO:0000256" key="5">
    <source>
        <dbReference type="ARBA" id="ARBA00022670"/>
    </source>
</evidence>
<dbReference type="PANTHER" id="PTHR21220:SF0">
    <property type="entry name" value="DNA-DEPENDENT METALLOPROTEASE SPRTN"/>
    <property type="match status" value="1"/>
</dbReference>
<evidence type="ECO:0000256" key="13">
    <source>
        <dbReference type="ARBA" id="ARBA00023242"/>
    </source>
</evidence>
<dbReference type="Pfam" id="PF16012">
    <property type="entry name" value="DUF4780"/>
    <property type="match status" value="1"/>
</dbReference>
<dbReference type="VEuPathDB" id="VectorBase:LLONM1_007540"/>
<dbReference type="InterPro" id="IPR031961">
    <property type="entry name" value="DUF4780"/>
</dbReference>
<dbReference type="PROSITE" id="PS51908">
    <property type="entry name" value="ZF_UBZ4"/>
    <property type="match status" value="1"/>
</dbReference>
<dbReference type="GO" id="GO:0031593">
    <property type="term" value="F:polyubiquitin modification-dependent protein binding"/>
    <property type="evidence" value="ECO:0007669"/>
    <property type="project" value="TreeGrafter"/>
</dbReference>
<feature type="compositionally biased region" description="Basic and acidic residues" evidence="16">
    <location>
        <begin position="119"/>
        <end position="147"/>
    </location>
</feature>
<feature type="compositionally biased region" description="Basic residues" evidence="16">
    <location>
        <begin position="24"/>
        <end position="34"/>
    </location>
</feature>
<keyword evidence="4" id="KW-0158">Chromosome</keyword>
<organism evidence="19 20">
    <name type="scientific">Lutzomyia longipalpis</name>
    <name type="common">Sand fly</name>
    <dbReference type="NCBI Taxonomy" id="7200"/>
    <lineage>
        <taxon>Eukaryota</taxon>
        <taxon>Metazoa</taxon>
        <taxon>Ecdysozoa</taxon>
        <taxon>Arthropoda</taxon>
        <taxon>Hexapoda</taxon>
        <taxon>Insecta</taxon>
        <taxon>Pterygota</taxon>
        <taxon>Neoptera</taxon>
        <taxon>Endopterygota</taxon>
        <taxon>Diptera</taxon>
        <taxon>Nematocera</taxon>
        <taxon>Psychodoidea</taxon>
        <taxon>Psychodidae</taxon>
        <taxon>Lutzomyia</taxon>
        <taxon>Lutzomyia</taxon>
    </lineage>
</organism>
<keyword evidence="12 15" id="KW-0234">DNA repair</keyword>
<dbReference type="GO" id="GO:0004222">
    <property type="term" value="F:metalloendopeptidase activity"/>
    <property type="evidence" value="ECO:0007669"/>
    <property type="project" value="InterPro"/>
</dbReference>
<dbReference type="Gene3D" id="3.30.160.60">
    <property type="entry name" value="Classic Zinc Finger"/>
    <property type="match status" value="1"/>
</dbReference>
<dbReference type="PANTHER" id="PTHR21220">
    <property type="entry name" value="DNA-DEPENDENT METALLOPROTEASE SPRTN"/>
    <property type="match status" value="1"/>
</dbReference>
<feature type="region of interest" description="Disordered" evidence="16">
    <location>
        <begin position="637"/>
        <end position="658"/>
    </location>
</feature>
<dbReference type="SMART" id="SM00731">
    <property type="entry name" value="SprT"/>
    <property type="match status" value="1"/>
</dbReference>
<keyword evidence="9" id="KW-0378">Hydrolase</keyword>
<evidence type="ECO:0000256" key="14">
    <source>
        <dbReference type="ARBA" id="ARBA00030396"/>
    </source>
</evidence>
<dbReference type="GO" id="GO:0006508">
    <property type="term" value="P:proteolysis"/>
    <property type="evidence" value="ECO:0007669"/>
    <property type="project" value="UniProtKB-KW"/>
</dbReference>
<evidence type="ECO:0000256" key="8">
    <source>
        <dbReference type="ARBA" id="ARBA00022771"/>
    </source>
</evidence>
<evidence type="ECO:0000256" key="10">
    <source>
        <dbReference type="ARBA" id="ARBA00022833"/>
    </source>
</evidence>
<dbReference type="Proteomes" id="UP000092461">
    <property type="component" value="Unassembled WGS sequence"/>
</dbReference>
<dbReference type="GO" id="GO:0006281">
    <property type="term" value="P:DNA repair"/>
    <property type="evidence" value="ECO:0007669"/>
    <property type="project" value="UniProtKB-KW"/>
</dbReference>
<evidence type="ECO:0000256" key="16">
    <source>
        <dbReference type="SAM" id="MobiDB-lite"/>
    </source>
</evidence>
<proteinExistence type="inferred from homology"/>
<feature type="compositionally biased region" description="Basic and acidic residues" evidence="16">
    <location>
        <begin position="87"/>
        <end position="99"/>
    </location>
</feature>
<dbReference type="EnsemblMetazoa" id="LLOJ009277-RA">
    <property type="protein sequence ID" value="LLOJ009277-PA"/>
    <property type="gene ID" value="LLOJ009277"/>
</dbReference>
<reference evidence="18" key="2">
    <citation type="journal article" date="2020" name="BMC">
        <title>Leishmania infection induces a limited differential gene expression in the sand fly midgut.</title>
        <authorList>
            <person name="Coutinho-Abreu I.V."/>
            <person name="Serafim T.D."/>
            <person name="Meneses C."/>
            <person name="Kamhawi S."/>
            <person name="Oliveira F."/>
            <person name="Valenzuela J.G."/>
        </authorList>
    </citation>
    <scope>NUCLEOTIDE SEQUENCE</scope>
    <source>
        <strain evidence="18">Jacobina</strain>
        <tissue evidence="18">Midgut</tissue>
    </source>
</reference>
<evidence type="ECO:0000259" key="17">
    <source>
        <dbReference type="PROSITE" id="PS51908"/>
    </source>
</evidence>